<proteinExistence type="predicted"/>
<organism evidence="1 2">
    <name type="scientific">Batillaria attramentaria</name>
    <dbReference type="NCBI Taxonomy" id="370345"/>
    <lineage>
        <taxon>Eukaryota</taxon>
        <taxon>Metazoa</taxon>
        <taxon>Spiralia</taxon>
        <taxon>Lophotrochozoa</taxon>
        <taxon>Mollusca</taxon>
        <taxon>Gastropoda</taxon>
        <taxon>Caenogastropoda</taxon>
        <taxon>Sorbeoconcha</taxon>
        <taxon>Cerithioidea</taxon>
        <taxon>Batillariidae</taxon>
        <taxon>Batillaria</taxon>
    </lineage>
</organism>
<evidence type="ECO:0000313" key="2">
    <source>
        <dbReference type="Proteomes" id="UP001519460"/>
    </source>
</evidence>
<dbReference type="EMBL" id="JACVVK020000334">
    <property type="protein sequence ID" value="KAK7478078.1"/>
    <property type="molecule type" value="Genomic_DNA"/>
</dbReference>
<dbReference type="AlphaFoldDB" id="A0ABD0JU92"/>
<dbReference type="Proteomes" id="UP001519460">
    <property type="component" value="Unassembled WGS sequence"/>
</dbReference>
<evidence type="ECO:0000313" key="1">
    <source>
        <dbReference type="EMBL" id="KAK7478078.1"/>
    </source>
</evidence>
<keyword evidence="2" id="KW-1185">Reference proteome</keyword>
<protein>
    <submittedName>
        <fullName evidence="1">Uncharacterized protein</fullName>
    </submittedName>
</protein>
<sequence length="111" mass="12126">MGNNGGNSTAFQRHKHKKRLSHLTAKGIIEATLARLSKHAQEDWGYPHGITMETTDADSKNLHTTSDAVKYHHVQDNEAGLVGQEGFSGGHTWIHGYTRDTDHTGSAPTVP</sequence>
<name>A0ABD0JU92_9CAEN</name>
<comment type="caution">
    <text evidence="1">The sequence shown here is derived from an EMBL/GenBank/DDBJ whole genome shotgun (WGS) entry which is preliminary data.</text>
</comment>
<gene>
    <name evidence="1" type="ORF">BaRGS_00030684</name>
</gene>
<reference evidence="1 2" key="1">
    <citation type="journal article" date="2023" name="Sci. Data">
        <title>Genome assembly of the Korean intertidal mud-creeper Batillaria attramentaria.</title>
        <authorList>
            <person name="Patra A.K."/>
            <person name="Ho P.T."/>
            <person name="Jun S."/>
            <person name="Lee S.J."/>
            <person name="Kim Y."/>
            <person name="Won Y.J."/>
        </authorList>
    </citation>
    <scope>NUCLEOTIDE SEQUENCE [LARGE SCALE GENOMIC DNA]</scope>
    <source>
        <strain evidence="1">Wonlab-2016</strain>
    </source>
</reference>
<accession>A0ABD0JU92</accession>